<dbReference type="Pfam" id="PF01027">
    <property type="entry name" value="Bax1-I"/>
    <property type="match status" value="1"/>
</dbReference>
<evidence type="ECO:0000256" key="4">
    <source>
        <dbReference type="ARBA" id="ARBA00022989"/>
    </source>
</evidence>
<accession>A0ABV8V696</accession>
<reference evidence="8" key="1">
    <citation type="journal article" date="2019" name="Int. J. Syst. Evol. Microbiol.">
        <title>The Global Catalogue of Microorganisms (GCM) 10K type strain sequencing project: providing services to taxonomists for standard genome sequencing and annotation.</title>
        <authorList>
            <consortium name="The Broad Institute Genomics Platform"/>
            <consortium name="The Broad Institute Genome Sequencing Center for Infectious Disease"/>
            <person name="Wu L."/>
            <person name="Ma J."/>
        </authorList>
    </citation>
    <scope>NUCLEOTIDE SEQUENCE [LARGE SCALE GENOMIC DNA]</scope>
    <source>
        <strain evidence="8">CECT 8570</strain>
    </source>
</reference>
<keyword evidence="4 6" id="KW-1133">Transmembrane helix</keyword>
<evidence type="ECO:0000256" key="3">
    <source>
        <dbReference type="ARBA" id="ARBA00022692"/>
    </source>
</evidence>
<comment type="similarity">
    <text evidence="2 6">Belongs to the BI1 family.</text>
</comment>
<organism evidence="7 8">
    <name type="scientific">Simiduia curdlanivorans</name>
    <dbReference type="NCBI Taxonomy" id="1492769"/>
    <lineage>
        <taxon>Bacteria</taxon>
        <taxon>Pseudomonadati</taxon>
        <taxon>Pseudomonadota</taxon>
        <taxon>Gammaproteobacteria</taxon>
        <taxon>Cellvibrionales</taxon>
        <taxon>Cellvibrionaceae</taxon>
        <taxon>Simiduia</taxon>
    </lineage>
</organism>
<dbReference type="InterPro" id="IPR006214">
    <property type="entry name" value="Bax_inhibitor_1-related"/>
</dbReference>
<evidence type="ECO:0000256" key="1">
    <source>
        <dbReference type="ARBA" id="ARBA00004141"/>
    </source>
</evidence>
<name>A0ABV8V696_9GAMM</name>
<sequence length="244" mass="26618">MAKVDLPMFDTLVQKTIILLSVQLLITWAGAQAVITYFRVCHWSGVGNVDANRCEDGALDLFPTGSLVPMFYMGNFIANVVVGLVLIAFFQRSADTGIGLFCVWSLTFGFTFGFIFIYINENVAEKALALTASITLLCALVGLSVHVDLFFMAPWLFSCLVLLLLIGIGRGVIYLPNAALRLKAVAGSLLFGLYLIGDFNALAQASSPEQNNWDNALSHSIHLYLDVINLLLEILEALDSDTSQ</sequence>
<comment type="caution">
    <text evidence="6">Lacks conserved residue(s) required for the propagation of feature annotation.</text>
</comment>
<feature type="transmembrane region" description="Helical" evidence="6">
    <location>
        <begin position="97"/>
        <end position="120"/>
    </location>
</feature>
<evidence type="ECO:0000256" key="6">
    <source>
        <dbReference type="RuleBase" id="RU004379"/>
    </source>
</evidence>
<dbReference type="PANTHER" id="PTHR23291">
    <property type="entry name" value="BAX INHIBITOR-RELATED"/>
    <property type="match status" value="1"/>
</dbReference>
<dbReference type="PANTHER" id="PTHR23291:SF50">
    <property type="entry name" value="PROTEIN LIFEGUARD 4"/>
    <property type="match status" value="1"/>
</dbReference>
<keyword evidence="8" id="KW-1185">Reference proteome</keyword>
<comment type="subcellular location">
    <subcellularLocation>
        <location evidence="1">Membrane</location>
        <topology evidence="1">Multi-pass membrane protein</topology>
    </subcellularLocation>
</comment>
<keyword evidence="3 6" id="KW-0812">Transmembrane</keyword>
<dbReference type="Proteomes" id="UP001595840">
    <property type="component" value="Unassembled WGS sequence"/>
</dbReference>
<feature type="transmembrane region" description="Helical" evidence="6">
    <location>
        <begin position="70"/>
        <end position="90"/>
    </location>
</feature>
<protein>
    <submittedName>
        <fullName evidence="7">Bax inhibitor-1 family protein</fullName>
    </submittedName>
</protein>
<gene>
    <name evidence="7" type="ORF">ACFOX3_14010</name>
</gene>
<feature type="transmembrane region" description="Helical" evidence="6">
    <location>
        <begin position="152"/>
        <end position="173"/>
    </location>
</feature>
<comment type="caution">
    <text evidence="7">The sequence shown here is derived from an EMBL/GenBank/DDBJ whole genome shotgun (WGS) entry which is preliminary data.</text>
</comment>
<evidence type="ECO:0000256" key="2">
    <source>
        <dbReference type="ARBA" id="ARBA00010350"/>
    </source>
</evidence>
<dbReference type="RefSeq" id="WP_290261214.1">
    <property type="nucleotide sequence ID" value="NZ_JAUFQG010000004.1"/>
</dbReference>
<evidence type="ECO:0000313" key="8">
    <source>
        <dbReference type="Proteomes" id="UP001595840"/>
    </source>
</evidence>
<proteinExistence type="inferred from homology"/>
<dbReference type="EMBL" id="JBHSCX010000020">
    <property type="protein sequence ID" value="MFC4363426.1"/>
    <property type="molecule type" value="Genomic_DNA"/>
</dbReference>
<evidence type="ECO:0000256" key="5">
    <source>
        <dbReference type="ARBA" id="ARBA00023136"/>
    </source>
</evidence>
<evidence type="ECO:0000313" key="7">
    <source>
        <dbReference type="EMBL" id="MFC4363426.1"/>
    </source>
</evidence>
<keyword evidence="5 6" id="KW-0472">Membrane</keyword>